<proteinExistence type="predicted"/>
<accession>A0ACA9KA92</accession>
<dbReference type="EMBL" id="CAJVQC010000123">
    <property type="protein sequence ID" value="CAG8461317.1"/>
    <property type="molecule type" value="Genomic_DNA"/>
</dbReference>
<comment type="caution">
    <text evidence="1">The sequence shown here is derived from an EMBL/GenBank/DDBJ whole genome shotgun (WGS) entry which is preliminary data.</text>
</comment>
<gene>
    <name evidence="1" type="ORF">RPERSI_LOCUS169</name>
</gene>
<evidence type="ECO:0000313" key="2">
    <source>
        <dbReference type="Proteomes" id="UP000789920"/>
    </source>
</evidence>
<organism evidence="1 2">
    <name type="scientific">Racocetra persica</name>
    <dbReference type="NCBI Taxonomy" id="160502"/>
    <lineage>
        <taxon>Eukaryota</taxon>
        <taxon>Fungi</taxon>
        <taxon>Fungi incertae sedis</taxon>
        <taxon>Mucoromycota</taxon>
        <taxon>Glomeromycotina</taxon>
        <taxon>Glomeromycetes</taxon>
        <taxon>Diversisporales</taxon>
        <taxon>Gigasporaceae</taxon>
        <taxon>Racocetra</taxon>
    </lineage>
</organism>
<keyword evidence="2" id="KW-1185">Reference proteome</keyword>
<reference evidence="1" key="1">
    <citation type="submission" date="2021-06" db="EMBL/GenBank/DDBJ databases">
        <authorList>
            <person name="Kallberg Y."/>
            <person name="Tangrot J."/>
            <person name="Rosling A."/>
        </authorList>
    </citation>
    <scope>NUCLEOTIDE SEQUENCE</scope>
    <source>
        <strain evidence="1">MA461A</strain>
    </source>
</reference>
<sequence>QEKKCNARSDSTKSTQSLSTNIEINKGSSENIKDKLLYDIYDLKELVANKFQNCEEEDRYAEFSVMVELKREPGEEEMALLEVNQHDKENKKFCAIISTLLEPLWKEIAKYLAIFDTWQISILAPLIY</sequence>
<dbReference type="Proteomes" id="UP000789920">
    <property type="component" value="Unassembled WGS sequence"/>
</dbReference>
<protein>
    <submittedName>
        <fullName evidence="1">252_t:CDS:1</fullName>
    </submittedName>
</protein>
<name>A0ACA9KA92_9GLOM</name>
<feature type="non-terminal residue" evidence="1">
    <location>
        <position position="1"/>
    </location>
</feature>
<evidence type="ECO:0000313" key="1">
    <source>
        <dbReference type="EMBL" id="CAG8461317.1"/>
    </source>
</evidence>